<keyword evidence="4" id="KW-1003">Cell membrane</keyword>
<keyword evidence="11 13" id="KW-0472">Membrane</keyword>
<evidence type="ECO:0000256" key="5">
    <source>
        <dbReference type="ARBA" id="ARBA00022617"/>
    </source>
</evidence>
<dbReference type="OrthoDB" id="8156287at2"/>
<keyword evidence="3" id="KW-0813">Transport</keyword>
<comment type="similarity">
    <text evidence="12">Belongs to the cytochrome b561 family.</text>
</comment>
<evidence type="ECO:0000256" key="7">
    <source>
        <dbReference type="ARBA" id="ARBA00022723"/>
    </source>
</evidence>
<keyword evidence="5" id="KW-0349">Heme</keyword>
<dbReference type="GO" id="GO:0005886">
    <property type="term" value="C:plasma membrane"/>
    <property type="evidence" value="ECO:0007669"/>
    <property type="project" value="UniProtKB-SubCell"/>
</dbReference>
<evidence type="ECO:0000256" key="3">
    <source>
        <dbReference type="ARBA" id="ARBA00022448"/>
    </source>
</evidence>
<protein>
    <submittedName>
        <fullName evidence="15">Cytochrome b561</fullName>
    </submittedName>
</protein>
<dbReference type="AlphaFoldDB" id="A0A2T5KF05"/>
<sequence length="169" mass="18539">MKKEAPAGYSRMQVILHWAVVVLIVVQFLLGPAIATVFEGMQTGSPQGVTALAWVHVVLGMAVLLFACWRVGLRFARGVPAPAFEPKTPEQGFLAFVTHELTFFLYLAILAMPILGAVGWFYGNGVAASAHASMKYLLILVVAVHVGISLFHQFVLRDGAFERMRKIRD</sequence>
<dbReference type="GO" id="GO:0022904">
    <property type="term" value="P:respiratory electron transport chain"/>
    <property type="evidence" value="ECO:0007669"/>
    <property type="project" value="InterPro"/>
</dbReference>
<keyword evidence="7" id="KW-0479">Metal-binding</keyword>
<dbReference type="GO" id="GO:0020037">
    <property type="term" value="F:heme binding"/>
    <property type="evidence" value="ECO:0007669"/>
    <property type="project" value="TreeGrafter"/>
</dbReference>
<evidence type="ECO:0000313" key="15">
    <source>
        <dbReference type="EMBL" id="PTR20942.1"/>
    </source>
</evidence>
<comment type="caution">
    <text evidence="15">The sequence shown here is derived from an EMBL/GenBank/DDBJ whole genome shotgun (WGS) entry which is preliminary data.</text>
</comment>
<gene>
    <name evidence="15" type="ORF">C8J28_101263</name>
</gene>
<dbReference type="Proteomes" id="UP000244060">
    <property type="component" value="Unassembled WGS sequence"/>
</dbReference>
<comment type="cofactor">
    <cofactor evidence="1">
        <name>heme b</name>
        <dbReference type="ChEBI" id="CHEBI:60344"/>
    </cofactor>
</comment>
<feature type="transmembrane region" description="Helical" evidence="13">
    <location>
        <begin position="93"/>
        <end position="122"/>
    </location>
</feature>
<evidence type="ECO:0000256" key="6">
    <source>
        <dbReference type="ARBA" id="ARBA00022692"/>
    </source>
</evidence>
<dbReference type="EMBL" id="QAOT01000001">
    <property type="protein sequence ID" value="PTR20942.1"/>
    <property type="molecule type" value="Genomic_DNA"/>
</dbReference>
<comment type="subcellular location">
    <subcellularLocation>
        <location evidence="2">Cell membrane</location>
        <topology evidence="2">Multi-pass membrane protein</topology>
    </subcellularLocation>
</comment>
<dbReference type="PANTHER" id="PTHR30529:SF1">
    <property type="entry name" value="CYTOCHROME B561 HOMOLOG 2"/>
    <property type="match status" value="1"/>
</dbReference>
<evidence type="ECO:0000256" key="1">
    <source>
        <dbReference type="ARBA" id="ARBA00001970"/>
    </source>
</evidence>
<dbReference type="InterPro" id="IPR011577">
    <property type="entry name" value="Cyt_b561_bac/Ni-Hgenase"/>
</dbReference>
<evidence type="ECO:0000256" key="8">
    <source>
        <dbReference type="ARBA" id="ARBA00022982"/>
    </source>
</evidence>
<proteinExistence type="inferred from homology"/>
<keyword evidence="9 13" id="KW-1133">Transmembrane helix</keyword>
<evidence type="ECO:0000256" key="12">
    <source>
        <dbReference type="ARBA" id="ARBA00037975"/>
    </source>
</evidence>
<dbReference type="PANTHER" id="PTHR30529">
    <property type="entry name" value="CYTOCHROME B561"/>
    <property type="match status" value="1"/>
</dbReference>
<evidence type="ECO:0000256" key="2">
    <source>
        <dbReference type="ARBA" id="ARBA00004651"/>
    </source>
</evidence>
<feature type="transmembrane region" description="Helical" evidence="13">
    <location>
        <begin position="51"/>
        <end position="72"/>
    </location>
</feature>
<evidence type="ECO:0000256" key="13">
    <source>
        <dbReference type="SAM" id="Phobius"/>
    </source>
</evidence>
<organism evidence="15 16">
    <name type="scientific">Cereibacter azotoformans</name>
    <dbReference type="NCBI Taxonomy" id="43057"/>
    <lineage>
        <taxon>Bacteria</taxon>
        <taxon>Pseudomonadati</taxon>
        <taxon>Pseudomonadota</taxon>
        <taxon>Alphaproteobacteria</taxon>
        <taxon>Rhodobacterales</taxon>
        <taxon>Paracoccaceae</taxon>
        <taxon>Cereibacter</taxon>
    </lineage>
</organism>
<feature type="domain" description="Cytochrome b561 bacterial/Ni-hydrogenase" evidence="14">
    <location>
        <begin position="9"/>
        <end position="164"/>
    </location>
</feature>
<keyword evidence="10" id="KW-0408">Iron</keyword>
<dbReference type="Pfam" id="PF01292">
    <property type="entry name" value="Ni_hydr_CYTB"/>
    <property type="match status" value="1"/>
</dbReference>
<dbReference type="GO" id="GO:0009055">
    <property type="term" value="F:electron transfer activity"/>
    <property type="evidence" value="ECO:0007669"/>
    <property type="project" value="InterPro"/>
</dbReference>
<feature type="transmembrane region" description="Helical" evidence="13">
    <location>
        <begin position="134"/>
        <end position="156"/>
    </location>
</feature>
<evidence type="ECO:0000256" key="10">
    <source>
        <dbReference type="ARBA" id="ARBA00023004"/>
    </source>
</evidence>
<evidence type="ECO:0000313" key="16">
    <source>
        <dbReference type="Proteomes" id="UP000244060"/>
    </source>
</evidence>
<accession>A0A2T5KF05</accession>
<evidence type="ECO:0000256" key="4">
    <source>
        <dbReference type="ARBA" id="ARBA00022475"/>
    </source>
</evidence>
<dbReference type="RefSeq" id="WP_011907417.1">
    <property type="nucleotide sequence ID" value="NZ_CP089965.1"/>
</dbReference>
<evidence type="ECO:0000259" key="14">
    <source>
        <dbReference type="Pfam" id="PF01292"/>
    </source>
</evidence>
<keyword evidence="6 13" id="KW-0812">Transmembrane</keyword>
<name>A0A2T5KF05_9RHOB</name>
<evidence type="ECO:0000256" key="9">
    <source>
        <dbReference type="ARBA" id="ARBA00022989"/>
    </source>
</evidence>
<dbReference type="InterPro" id="IPR052168">
    <property type="entry name" value="Cytochrome_b561_oxidase"/>
</dbReference>
<reference evidence="15 16" key="1">
    <citation type="submission" date="2018-04" db="EMBL/GenBank/DDBJ databases">
        <title>Genomic Encyclopedia of Type Strains, Phase III (KMG-III): the genomes of soil and plant-associated and newly described type strains.</title>
        <authorList>
            <person name="Whitman W."/>
        </authorList>
    </citation>
    <scope>NUCLEOTIDE SEQUENCE [LARGE SCALE GENOMIC DNA]</scope>
    <source>
        <strain evidence="15 16">KA25</strain>
    </source>
</reference>
<dbReference type="InterPro" id="IPR016174">
    <property type="entry name" value="Di-haem_cyt_TM"/>
</dbReference>
<keyword evidence="8" id="KW-0249">Electron transport</keyword>
<evidence type="ECO:0000256" key="11">
    <source>
        <dbReference type="ARBA" id="ARBA00023136"/>
    </source>
</evidence>
<keyword evidence="16" id="KW-1185">Reference proteome</keyword>
<dbReference type="SUPFAM" id="SSF81342">
    <property type="entry name" value="Transmembrane di-heme cytochromes"/>
    <property type="match status" value="1"/>
</dbReference>
<dbReference type="GO" id="GO:0046872">
    <property type="term" value="F:metal ion binding"/>
    <property type="evidence" value="ECO:0007669"/>
    <property type="project" value="UniProtKB-KW"/>
</dbReference>